<evidence type="ECO:0000256" key="8">
    <source>
        <dbReference type="SAM" id="MobiDB-lite"/>
    </source>
</evidence>
<sequence>MADVSVDPQNNNAEELVNLGIKAYLLRDYNAAVAALSRAIELMVQQHGEKGDPLGRVYLYYGKALLEVSREEAEPLGDAVARELDSDSEDGEPNSSKNVTESDSTTKAEKPESEKVEEKPDEKQNMNGSDETKPDSVESDNKKSAEESENQSSTDDNDKNKIEENAAASEPQTSSTVDEPSNSGDPCTTKEAEDGEPTDKADEEPSDLQLAWEILELAKLIFEQRADVGKKELADTLVALGEVSMESENFESAIADIKQGLEIQKQILTADSRNLAETYYKLALALSNNNQFDEAIENFNTSLDVLKKRIENLKVNEEQEKDEIKNIEALIPEIEEKIADIKSYKEETANKVASVLAEKKVFTEAETAAGSSDKQANDISHLVKRKRKLEDIVEECEASNNPNKKQNNV</sequence>
<evidence type="ECO:0000256" key="4">
    <source>
        <dbReference type="ARBA" id="ARBA00022803"/>
    </source>
</evidence>
<dbReference type="PANTHER" id="PTHR15081">
    <property type="entry name" value="NUCLEAR AUTOANTIGENIC SPERM PROTEIN NASP -RELATED"/>
    <property type="match status" value="1"/>
</dbReference>
<dbReference type="SUPFAM" id="SSF48452">
    <property type="entry name" value="TPR-like"/>
    <property type="match status" value="1"/>
</dbReference>
<dbReference type="PROSITE" id="PS50005">
    <property type="entry name" value="TPR"/>
    <property type="match status" value="1"/>
</dbReference>
<dbReference type="OrthoDB" id="5587616at2759"/>
<dbReference type="EMBL" id="VTPC01003661">
    <property type="protein sequence ID" value="KAF2898184.1"/>
    <property type="molecule type" value="Genomic_DNA"/>
</dbReference>
<keyword evidence="10" id="KW-1185">Reference proteome</keyword>
<dbReference type="InterPro" id="IPR019734">
    <property type="entry name" value="TPR_rpt"/>
</dbReference>
<evidence type="ECO:0000256" key="2">
    <source>
        <dbReference type="ARBA" id="ARBA00008402"/>
    </source>
</evidence>
<dbReference type="GO" id="GO:0042393">
    <property type="term" value="F:histone binding"/>
    <property type="evidence" value="ECO:0007669"/>
    <property type="project" value="TreeGrafter"/>
</dbReference>
<feature type="compositionally biased region" description="Polar residues" evidence="8">
    <location>
        <begin position="93"/>
        <end position="103"/>
    </location>
</feature>
<feature type="compositionally biased region" description="Polar residues" evidence="8">
    <location>
        <begin position="170"/>
        <end position="186"/>
    </location>
</feature>
<dbReference type="Gene3D" id="1.25.40.10">
    <property type="entry name" value="Tetratricopeptide repeat domain"/>
    <property type="match status" value="1"/>
</dbReference>
<dbReference type="InterPro" id="IPR011990">
    <property type="entry name" value="TPR-like_helical_dom_sf"/>
</dbReference>
<dbReference type="Pfam" id="PF13424">
    <property type="entry name" value="TPR_12"/>
    <property type="match status" value="1"/>
</dbReference>
<evidence type="ECO:0000313" key="10">
    <source>
        <dbReference type="Proteomes" id="UP000801492"/>
    </source>
</evidence>
<keyword evidence="4 6" id="KW-0802">TPR repeat</keyword>
<evidence type="ECO:0000256" key="7">
    <source>
        <dbReference type="SAM" id="Coils"/>
    </source>
</evidence>
<feature type="region of interest" description="Disordered" evidence="8">
    <location>
        <begin position="83"/>
        <end position="205"/>
    </location>
</feature>
<evidence type="ECO:0008006" key="11">
    <source>
        <dbReference type="Google" id="ProtNLM"/>
    </source>
</evidence>
<accession>A0A8K0GFU1</accession>
<comment type="subcellular location">
    <subcellularLocation>
        <location evidence="1">Nucleus</location>
    </subcellularLocation>
</comment>
<evidence type="ECO:0000256" key="6">
    <source>
        <dbReference type="PROSITE-ProRule" id="PRU00339"/>
    </source>
</evidence>
<evidence type="ECO:0000256" key="3">
    <source>
        <dbReference type="ARBA" id="ARBA00022737"/>
    </source>
</evidence>
<evidence type="ECO:0000256" key="1">
    <source>
        <dbReference type="ARBA" id="ARBA00004123"/>
    </source>
</evidence>
<protein>
    <recommendedName>
        <fullName evidence="11">Tetratricopeptide SHNi-TPR domain-containing protein</fullName>
    </recommendedName>
</protein>
<comment type="caution">
    <text evidence="9">The sequence shown here is derived from an EMBL/GenBank/DDBJ whole genome shotgun (WGS) entry which is preliminary data.</text>
</comment>
<evidence type="ECO:0000256" key="5">
    <source>
        <dbReference type="ARBA" id="ARBA00023242"/>
    </source>
</evidence>
<reference evidence="9" key="1">
    <citation type="submission" date="2019-08" db="EMBL/GenBank/DDBJ databases">
        <title>The genome of the North American firefly Photinus pyralis.</title>
        <authorList>
            <consortium name="Photinus pyralis genome working group"/>
            <person name="Fallon T.R."/>
            <person name="Sander Lower S.E."/>
            <person name="Weng J.-K."/>
        </authorList>
    </citation>
    <scope>NUCLEOTIDE SEQUENCE</scope>
    <source>
        <strain evidence="9">TRF0915ILg1</strain>
        <tissue evidence="9">Whole body</tissue>
    </source>
</reference>
<dbReference type="Proteomes" id="UP000801492">
    <property type="component" value="Unassembled WGS sequence"/>
</dbReference>
<gene>
    <name evidence="9" type="ORF">ILUMI_07988</name>
</gene>
<dbReference type="AlphaFoldDB" id="A0A8K0GFU1"/>
<name>A0A8K0GFU1_IGNLU</name>
<proteinExistence type="inferred from homology"/>
<dbReference type="GO" id="GO:0034080">
    <property type="term" value="P:CENP-A containing chromatin assembly"/>
    <property type="evidence" value="ECO:0007669"/>
    <property type="project" value="TreeGrafter"/>
</dbReference>
<keyword evidence="7" id="KW-0175">Coiled coil</keyword>
<organism evidence="9 10">
    <name type="scientific">Ignelater luminosus</name>
    <name type="common">Cucubano</name>
    <name type="synonym">Pyrophorus luminosus</name>
    <dbReference type="NCBI Taxonomy" id="2038154"/>
    <lineage>
        <taxon>Eukaryota</taxon>
        <taxon>Metazoa</taxon>
        <taxon>Ecdysozoa</taxon>
        <taxon>Arthropoda</taxon>
        <taxon>Hexapoda</taxon>
        <taxon>Insecta</taxon>
        <taxon>Pterygota</taxon>
        <taxon>Neoptera</taxon>
        <taxon>Endopterygota</taxon>
        <taxon>Coleoptera</taxon>
        <taxon>Polyphaga</taxon>
        <taxon>Elateriformia</taxon>
        <taxon>Elateroidea</taxon>
        <taxon>Elateridae</taxon>
        <taxon>Agrypninae</taxon>
        <taxon>Pyrophorini</taxon>
        <taxon>Ignelater</taxon>
    </lineage>
</organism>
<dbReference type="InterPro" id="IPR051730">
    <property type="entry name" value="NASP-like"/>
</dbReference>
<dbReference type="SMART" id="SM00028">
    <property type="entry name" value="TPR"/>
    <property type="match status" value="3"/>
</dbReference>
<dbReference type="GO" id="GO:0006335">
    <property type="term" value="P:DNA replication-dependent chromatin assembly"/>
    <property type="evidence" value="ECO:0007669"/>
    <property type="project" value="TreeGrafter"/>
</dbReference>
<keyword evidence="3" id="KW-0677">Repeat</keyword>
<comment type="similarity">
    <text evidence="2">Belongs to the NASP family.</text>
</comment>
<feature type="compositionally biased region" description="Basic and acidic residues" evidence="8">
    <location>
        <begin position="104"/>
        <end position="146"/>
    </location>
</feature>
<dbReference type="PANTHER" id="PTHR15081:SF1">
    <property type="entry name" value="NUCLEAR AUTOANTIGENIC SPERM PROTEIN"/>
    <property type="match status" value="1"/>
</dbReference>
<dbReference type="GO" id="GO:0005654">
    <property type="term" value="C:nucleoplasm"/>
    <property type="evidence" value="ECO:0007669"/>
    <property type="project" value="TreeGrafter"/>
</dbReference>
<keyword evidence="5" id="KW-0539">Nucleus</keyword>
<evidence type="ECO:0000313" key="9">
    <source>
        <dbReference type="EMBL" id="KAF2898184.1"/>
    </source>
</evidence>
<feature type="coiled-coil region" evidence="7">
    <location>
        <begin position="296"/>
        <end position="337"/>
    </location>
</feature>
<feature type="repeat" description="TPR" evidence="6">
    <location>
        <begin position="276"/>
        <end position="309"/>
    </location>
</feature>
<feature type="compositionally biased region" description="Basic and acidic residues" evidence="8">
    <location>
        <begin position="188"/>
        <end position="200"/>
    </location>
</feature>